<dbReference type="AlphaFoldDB" id="A0A0F5QKT6"/>
<reference evidence="10 12" key="1">
    <citation type="submission" date="2015-03" db="EMBL/GenBank/DDBJ databases">
        <authorList>
            <person name="Lepp D."/>
            <person name="Hassan Y.I."/>
            <person name="Li X.-Z."/>
            <person name="Zhou T."/>
        </authorList>
    </citation>
    <scope>NUCLEOTIDE SEQUENCE [LARGE SCALE GENOMIC DNA]</scope>
    <source>
        <strain evidence="10 12">E84</strain>
    </source>
</reference>
<dbReference type="NCBIfam" id="NF001567">
    <property type="entry name" value="PRK00389.1"/>
    <property type="match status" value="1"/>
</dbReference>
<proteinExistence type="inferred from homology"/>
<dbReference type="EC" id="2.1.2.10" evidence="2"/>
<evidence type="ECO:0000259" key="9">
    <source>
        <dbReference type="Pfam" id="PF08669"/>
    </source>
</evidence>
<dbReference type="PANTHER" id="PTHR43757">
    <property type="entry name" value="AMINOMETHYLTRANSFERASE"/>
    <property type="match status" value="1"/>
</dbReference>
<dbReference type="InterPro" id="IPR006223">
    <property type="entry name" value="GcvT"/>
</dbReference>
<dbReference type="GO" id="GO:0006546">
    <property type="term" value="P:glycine catabolic process"/>
    <property type="evidence" value="ECO:0007669"/>
    <property type="project" value="InterPro"/>
</dbReference>
<dbReference type="Proteomes" id="UP000033411">
    <property type="component" value="Unassembled WGS sequence"/>
</dbReference>
<feature type="domain" description="GCVT N-terminal" evidence="8">
    <location>
        <begin position="14"/>
        <end position="276"/>
    </location>
</feature>
<keyword evidence="4" id="KW-0808">Transferase</keyword>
<evidence type="ECO:0000256" key="4">
    <source>
        <dbReference type="ARBA" id="ARBA00022679"/>
    </source>
</evidence>
<protein>
    <recommendedName>
        <fullName evidence="2">aminomethyltransferase</fullName>
        <ecNumber evidence="2">2.1.2.10</ecNumber>
    </recommendedName>
    <alternativeName>
        <fullName evidence="5">Glycine cleavage system T protein</fullName>
    </alternativeName>
</protein>
<dbReference type="PANTHER" id="PTHR43757:SF2">
    <property type="entry name" value="AMINOMETHYLTRANSFERASE, MITOCHONDRIAL"/>
    <property type="match status" value="1"/>
</dbReference>
<keyword evidence="12" id="KW-1185">Reference proteome</keyword>
<name>A0A0F5QKT6_9HYPH</name>
<dbReference type="GO" id="GO:0008483">
    <property type="term" value="F:transaminase activity"/>
    <property type="evidence" value="ECO:0007669"/>
    <property type="project" value="UniProtKB-KW"/>
</dbReference>
<dbReference type="RefSeq" id="WP_046137716.1">
    <property type="nucleotide sequence ID" value="NZ_LANJ01000002.1"/>
</dbReference>
<keyword evidence="3" id="KW-0032">Aminotransferase</keyword>
<dbReference type="GO" id="GO:0005960">
    <property type="term" value="C:glycine cleavage complex"/>
    <property type="evidence" value="ECO:0007669"/>
    <property type="project" value="InterPro"/>
</dbReference>
<dbReference type="EMBL" id="LANJ01000002">
    <property type="protein sequence ID" value="KKC41318.1"/>
    <property type="molecule type" value="Genomic_DNA"/>
</dbReference>
<dbReference type="InterPro" id="IPR029043">
    <property type="entry name" value="GcvT/YgfZ_C"/>
</dbReference>
<dbReference type="Gene3D" id="3.30.1360.120">
    <property type="entry name" value="Probable tRNA modification gtpase trme, domain 1"/>
    <property type="match status" value="1"/>
</dbReference>
<dbReference type="PATRIC" id="fig|1293439.3.peg.2278"/>
<dbReference type="EMBL" id="LANJ01000002">
    <property type="protein sequence ID" value="KKC41320.1"/>
    <property type="molecule type" value="Genomic_DNA"/>
</dbReference>
<dbReference type="NCBIfam" id="TIGR00528">
    <property type="entry name" value="gcvT"/>
    <property type="match status" value="1"/>
</dbReference>
<evidence type="ECO:0000256" key="3">
    <source>
        <dbReference type="ARBA" id="ARBA00022576"/>
    </source>
</evidence>
<evidence type="ECO:0000313" key="12">
    <source>
        <dbReference type="Proteomes" id="UP000033411"/>
    </source>
</evidence>
<evidence type="ECO:0000256" key="5">
    <source>
        <dbReference type="ARBA" id="ARBA00031395"/>
    </source>
</evidence>
<dbReference type="GO" id="GO:0004047">
    <property type="term" value="F:aminomethyltransferase activity"/>
    <property type="evidence" value="ECO:0007669"/>
    <property type="project" value="UniProtKB-EC"/>
</dbReference>
<evidence type="ECO:0000313" key="10">
    <source>
        <dbReference type="EMBL" id="KKC41318.1"/>
    </source>
</evidence>
<dbReference type="InterPro" id="IPR013977">
    <property type="entry name" value="GcvT_C"/>
</dbReference>
<dbReference type="PIRSF" id="PIRSF006487">
    <property type="entry name" value="GcvT"/>
    <property type="match status" value="1"/>
</dbReference>
<dbReference type="Gene3D" id="4.10.1250.10">
    <property type="entry name" value="Aminomethyltransferase fragment"/>
    <property type="match status" value="1"/>
</dbReference>
<evidence type="ECO:0000259" key="8">
    <source>
        <dbReference type="Pfam" id="PF01571"/>
    </source>
</evidence>
<accession>A0A0F5QKT6</accession>
<evidence type="ECO:0000256" key="2">
    <source>
        <dbReference type="ARBA" id="ARBA00012616"/>
    </source>
</evidence>
<evidence type="ECO:0000313" key="11">
    <source>
        <dbReference type="EMBL" id="KKC41320.1"/>
    </source>
</evidence>
<dbReference type="Gene3D" id="3.30.70.1400">
    <property type="entry name" value="Aminomethyltransferase beta-barrel domains"/>
    <property type="match status" value="1"/>
</dbReference>
<organism evidence="10 12">
    <name type="scientific">Devosia epidermidihirudinis</name>
    <dbReference type="NCBI Taxonomy" id="1293439"/>
    <lineage>
        <taxon>Bacteria</taxon>
        <taxon>Pseudomonadati</taxon>
        <taxon>Pseudomonadota</taxon>
        <taxon>Alphaproteobacteria</taxon>
        <taxon>Hyphomicrobiales</taxon>
        <taxon>Devosiaceae</taxon>
        <taxon>Devosia</taxon>
    </lineage>
</organism>
<feature type="domain" description="Aminomethyltransferase C-terminal" evidence="9">
    <location>
        <begin position="299"/>
        <end position="376"/>
    </location>
</feature>
<dbReference type="SUPFAM" id="SSF101790">
    <property type="entry name" value="Aminomethyltransferase beta-barrel domain"/>
    <property type="match status" value="1"/>
</dbReference>
<dbReference type="InterPro" id="IPR006222">
    <property type="entry name" value="GCVT_N"/>
</dbReference>
<comment type="catalytic activity">
    <reaction evidence="6">
        <text>N(6)-[(R)-S(8)-aminomethyldihydrolipoyl]-L-lysyl-[protein] + (6S)-5,6,7,8-tetrahydrofolate = N(6)-[(R)-dihydrolipoyl]-L-lysyl-[protein] + (6R)-5,10-methylene-5,6,7,8-tetrahydrofolate + NH4(+)</text>
        <dbReference type="Rhea" id="RHEA:16945"/>
        <dbReference type="Rhea" id="RHEA-COMP:10475"/>
        <dbReference type="Rhea" id="RHEA-COMP:10492"/>
        <dbReference type="ChEBI" id="CHEBI:15636"/>
        <dbReference type="ChEBI" id="CHEBI:28938"/>
        <dbReference type="ChEBI" id="CHEBI:57453"/>
        <dbReference type="ChEBI" id="CHEBI:83100"/>
        <dbReference type="ChEBI" id="CHEBI:83143"/>
        <dbReference type="EC" id="2.1.2.10"/>
    </reaction>
</comment>
<dbReference type="Pfam" id="PF08669">
    <property type="entry name" value="GCV_T_C"/>
    <property type="match status" value="1"/>
</dbReference>
<feature type="binding site" evidence="7">
    <location>
        <position position="213"/>
    </location>
    <ligand>
        <name>substrate</name>
    </ligand>
</feature>
<dbReference type="Gene3D" id="2.40.30.110">
    <property type="entry name" value="Aminomethyltransferase beta-barrel domains"/>
    <property type="match status" value="1"/>
</dbReference>
<sequence>MAQTSAEDLKITPLFDQHVAAGGRMVPFGGYNLPVQYPSGIMTEHKWTREQAGLFDVSHMGPSFLALTQPSGDAEADHAAIAAIIEPLISGDIAALKPGQIRYTLLLNETGGVIDDLMVARTTTPGTLYIVVNAGTKEGDFARIAAAAGDKAKLTRADDGALLALQGPEAVGVLSAMIPGVVELGFMQFGTFEWSGETLTIARAGYTGEDGFEILSSAATAPTLWAALLSDPRVKPVGLGARDSLRLEAGLPLYGHDLNETTSPIEADLGFAVSKRRREAADFPGASRILAERENGPARKRVGLIVEGAPAREGAEILDEAGAVIGVVTSGGFAPSLGKAIALGFVPPTHTAIGTKLAVSVRGRAQSAEVVATPFVPHRYFRKSS</sequence>
<gene>
    <name evidence="10" type="ORF">WH87_00895</name>
    <name evidence="11" type="ORF">WH87_01160</name>
</gene>
<dbReference type="Pfam" id="PF01571">
    <property type="entry name" value="GCV_T"/>
    <property type="match status" value="1"/>
</dbReference>
<evidence type="ECO:0000256" key="1">
    <source>
        <dbReference type="ARBA" id="ARBA00008609"/>
    </source>
</evidence>
<comment type="similarity">
    <text evidence="1">Belongs to the GcvT family.</text>
</comment>
<dbReference type="InterPro" id="IPR027266">
    <property type="entry name" value="TrmE/GcvT-like"/>
</dbReference>
<dbReference type="InterPro" id="IPR028896">
    <property type="entry name" value="GcvT/YgfZ/DmdA"/>
</dbReference>
<dbReference type="SUPFAM" id="SSF103025">
    <property type="entry name" value="Folate-binding domain"/>
    <property type="match status" value="1"/>
</dbReference>
<dbReference type="STRING" id="1293439.WH87_00895"/>
<dbReference type="OrthoDB" id="9774591at2"/>
<dbReference type="NCBIfam" id="NF010093">
    <property type="entry name" value="PRK13579.1"/>
    <property type="match status" value="1"/>
</dbReference>
<comment type="caution">
    <text evidence="10">The sequence shown here is derived from an EMBL/GenBank/DDBJ whole genome shotgun (WGS) entry which is preliminary data.</text>
</comment>
<evidence type="ECO:0000256" key="6">
    <source>
        <dbReference type="ARBA" id="ARBA00047665"/>
    </source>
</evidence>
<evidence type="ECO:0000256" key="7">
    <source>
        <dbReference type="PIRSR" id="PIRSR006487-1"/>
    </source>
</evidence>